<dbReference type="GO" id="GO:0003677">
    <property type="term" value="F:DNA binding"/>
    <property type="evidence" value="ECO:0007669"/>
    <property type="project" value="InterPro"/>
</dbReference>
<keyword evidence="3" id="KW-1185">Reference proteome</keyword>
<dbReference type="Proteomes" id="UP000014216">
    <property type="component" value="Unassembled WGS sequence"/>
</dbReference>
<dbReference type="AlphaFoldDB" id="S0FQQ7"/>
<dbReference type="GO" id="GO:0004803">
    <property type="term" value="F:transposase activity"/>
    <property type="evidence" value="ECO:0007669"/>
    <property type="project" value="InterPro"/>
</dbReference>
<dbReference type="GO" id="GO:0006313">
    <property type="term" value="P:DNA transposition"/>
    <property type="evidence" value="ECO:0007669"/>
    <property type="project" value="InterPro"/>
</dbReference>
<name>S0FQQ7_9BACT</name>
<evidence type="ECO:0000313" key="2">
    <source>
        <dbReference type="EMBL" id="EMS77418.1"/>
    </source>
</evidence>
<gene>
    <name evidence="2" type="ORF">Dpo_16c00710</name>
</gene>
<dbReference type="PANTHER" id="PTHR37023">
    <property type="entry name" value="TRANSPOSASE"/>
    <property type="match status" value="1"/>
</dbReference>
<reference evidence="2 3" key="1">
    <citation type="journal article" date="2013" name="Genome Announc.">
        <title>Draft Genome Sequence of Desulfotignum phosphitoxidans DSM 13687 Strain FiPS-3.</title>
        <authorList>
            <person name="Poehlein A."/>
            <person name="Daniel R."/>
            <person name="Simeonova D.D."/>
        </authorList>
    </citation>
    <scope>NUCLEOTIDE SEQUENCE [LARGE SCALE GENOMIC DNA]</scope>
    <source>
        <strain evidence="2 3">DSM 13687</strain>
    </source>
</reference>
<proteinExistence type="predicted"/>
<evidence type="ECO:0000259" key="1">
    <source>
        <dbReference type="Pfam" id="PF04986"/>
    </source>
</evidence>
<comment type="caution">
    <text evidence="2">The sequence shown here is derived from an EMBL/GenBank/DDBJ whole genome shotgun (WGS) entry which is preliminary data.</text>
</comment>
<accession>S0FQQ7</accession>
<dbReference type="EMBL" id="APJX01000016">
    <property type="protein sequence ID" value="EMS77418.1"/>
    <property type="molecule type" value="Genomic_DNA"/>
</dbReference>
<dbReference type="PANTHER" id="PTHR37023:SF1">
    <property type="entry name" value="ISSOD25 TRANSPOSASE TNPA_ISSOD25"/>
    <property type="match status" value="1"/>
</dbReference>
<organism evidence="2 3">
    <name type="scientific">Desulfotignum phosphitoxidans DSM 13687</name>
    <dbReference type="NCBI Taxonomy" id="1286635"/>
    <lineage>
        <taxon>Bacteria</taxon>
        <taxon>Pseudomonadati</taxon>
        <taxon>Thermodesulfobacteriota</taxon>
        <taxon>Desulfobacteria</taxon>
        <taxon>Desulfobacterales</taxon>
        <taxon>Desulfobacteraceae</taxon>
        <taxon>Desulfotignum</taxon>
    </lineage>
</organism>
<evidence type="ECO:0000313" key="3">
    <source>
        <dbReference type="Proteomes" id="UP000014216"/>
    </source>
</evidence>
<protein>
    <submittedName>
        <fullName evidence="2">Transposase, Y2_Tnp family protein</fullName>
    </submittedName>
</protein>
<dbReference type="InterPro" id="IPR007069">
    <property type="entry name" value="Transposase_32"/>
</dbReference>
<dbReference type="Pfam" id="PF04986">
    <property type="entry name" value="Y2_Tnp"/>
    <property type="match status" value="1"/>
</dbReference>
<feature type="domain" description="Transposase IS801/IS1294" evidence="1">
    <location>
        <begin position="1"/>
        <end position="35"/>
    </location>
</feature>
<sequence length="110" mass="12922">MTLDATEFIRRFLLHVLPRGFKKIRHFGFLSPRYKKNNIKLIRELIQDNSQEFTRPDIESLETMMQRLTGINIKACPKCGKGRLARLFKLLPEYGNYILPPKKEAAWNTS</sequence>